<evidence type="ECO:0000313" key="2">
    <source>
        <dbReference type="EMBL" id="SHM66259.1"/>
    </source>
</evidence>
<dbReference type="Proteomes" id="UP000184394">
    <property type="component" value="Unassembled WGS sequence"/>
</dbReference>
<keyword evidence="1" id="KW-0812">Transmembrane</keyword>
<feature type="transmembrane region" description="Helical" evidence="1">
    <location>
        <begin position="100"/>
        <end position="120"/>
    </location>
</feature>
<evidence type="ECO:0000256" key="1">
    <source>
        <dbReference type="SAM" id="Phobius"/>
    </source>
</evidence>
<gene>
    <name evidence="2" type="ORF">SAMN04487860_10976</name>
</gene>
<feature type="transmembrane region" description="Helical" evidence="1">
    <location>
        <begin position="56"/>
        <end position="79"/>
    </location>
</feature>
<accession>A0A1M7KM78</accession>
<dbReference type="AlphaFoldDB" id="A0A1M7KM78"/>
<evidence type="ECO:0000313" key="3">
    <source>
        <dbReference type="Proteomes" id="UP000184394"/>
    </source>
</evidence>
<dbReference type="OrthoDB" id="1818152at2"/>
<keyword evidence="1" id="KW-0472">Membrane</keyword>
<keyword evidence="1" id="KW-1133">Transmembrane helix</keyword>
<sequence length="190" mass="21755">MHEKTIKRLHTTVNILSFGMLGAYLVYMLMVYKDFPEKIGIHYGDDNEFDVYASRAYAFFPFIAGFGLVIAFTLGGFAINKAKRISKKLGVEEDIFVRRTVLTAFDAMKLFWAVFYTIWAHCVIHQTRMFTFGIPIRVFQVLPVIPIGAAALAADSRIRLKKSKRYIIIAELVFISVMVFILIISNNLRK</sequence>
<dbReference type="EMBL" id="FRCT01000009">
    <property type="protein sequence ID" value="SHM66259.1"/>
    <property type="molecule type" value="Genomic_DNA"/>
</dbReference>
<feature type="transmembrane region" description="Helical" evidence="1">
    <location>
        <begin position="132"/>
        <end position="154"/>
    </location>
</feature>
<protein>
    <recommendedName>
        <fullName evidence="4">DUF1648 domain-containing protein</fullName>
    </recommendedName>
</protein>
<proteinExistence type="predicted"/>
<name>A0A1M7KM78_RUMFL</name>
<dbReference type="RefSeq" id="WP_072951285.1">
    <property type="nucleotide sequence ID" value="NZ_FRCT01000009.1"/>
</dbReference>
<reference evidence="2 3" key="1">
    <citation type="submission" date="2016-11" db="EMBL/GenBank/DDBJ databases">
        <authorList>
            <person name="Jaros S."/>
            <person name="Januszkiewicz K."/>
            <person name="Wedrychowicz H."/>
        </authorList>
    </citation>
    <scope>NUCLEOTIDE SEQUENCE [LARGE SCALE GENOMIC DNA]</scope>
    <source>
        <strain evidence="2 3">Y1</strain>
    </source>
</reference>
<evidence type="ECO:0008006" key="4">
    <source>
        <dbReference type="Google" id="ProtNLM"/>
    </source>
</evidence>
<feature type="transmembrane region" description="Helical" evidence="1">
    <location>
        <begin position="166"/>
        <end position="185"/>
    </location>
</feature>
<feature type="transmembrane region" description="Helical" evidence="1">
    <location>
        <begin position="12"/>
        <end position="32"/>
    </location>
</feature>
<organism evidence="2 3">
    <name type="scientific">Ruminococcus flavefaciens</name>
    <dbReference type="NCBI Taxonomy" id="1265"/>
    <lineage>
        <taxon>Bacteria</taxon>
        <taxon>Bacillati</taxon>
        <taxon>Bacillota</taxon>
        <taxon>Clostridia</taxon>
        <taxon>Eubacteriales</taxon>
        <taxon>Oscillospiraceae</taxon>
        <taxon>Ruminococcus</taxon>
    </lineage>
</organism>